<dbReference type="EMBL" id="GL385395">
    <property type="protein sequence ID" value="EJT80149.1"/>
    <property type="molecule type" value="Genomic_DNA"/>
</dbReference>
<dbReference type="GO" id="GO:0005990">
    <property type="term" value="P:lactose catabolic process"/>
    <property type="evidence" value="ECO:0007669"/>
    <property type="project" value="TreeGrafter"/>
</dbReference>
<dbReference type="EnsemblFungi" id="EJT80149">
    <property type="protein sequence ID" value="EJT80149"/>
    <property type="gene ID" value="GGTG_00153"/>
</dbReference>
<dbReference type="InterPro" id="IPR036156">
    <property type="entry name" value="Beta-gal/glucu_dom_sf"/>
</dbReference>
<keyword evidence="11" id="KW-1185">Reference proteome</keyword>
<evidence type="ECO:0000259" key="8">
    <source>
        <dbReference type="SMART" id="SM01038"/>
    </source>
</evidence>
<dbReference type="GO" id="GO:0004565">
    <property type="term" value="F:beta-galactosidase activity"/>
    <property type="evidence" value="ECO:0007669"/>
    <property type="project" value="UniProtKB-EC"/>
</dbReference>
<evidence type="ECO:0000256" key="5">
    <source>
        <dbReference type="ARBA" id="ARBA00023295"/>
    </source>
</evidence>
<dbReference type="InterPro" id="IPR008979">
    <property type="entry name" value="Galactose-bd-like_sf"/>
</dbReference>
<reference evidence="10" key="5">
    <citation type="submission" date="2018-04" db="UniProtKB">
        <authorList>
            <consortium name="EnsemblFungi"/>
        </authorList>
    </citation>
    <scope>IDENTIFICATION</scope>
    <source>
        <strain evidence="10">R3-111a-1</strain>
    </source>
</reference>
<dbReference type="AlphaFoldDB" id="J3NFV9"/>
<dbReference type="InterPro" id="IPR006101">
    <property type="entry name" value="Glyco_hydro_2"/>
</dbReference>
<comment type="similarity">
    <text evidence="2">Belongs to the glycosyl hydrolase 2 family.</text>
</comment>
<evidence type="ECO:0000313" key="9">
    <source>
        <dbReference type="EMBL" id="EJT80149.1"/>
    </source>
</evidence>
<evidence type="ECO:0000256" key="4">
    <source>
        <dbReference type="ARBA" id="ARBA00022801"/>
    </source>
</evidence>
<dbReference type="GO" id="GO:0030246">
    <property type="term" value="F:carbohydrate binding"/>
    <property type="evidence" value="ECO:0007669"/>
    <property type="project" value="InterPro"/>
</dbReference>
<dbReference type="PROSITE" id="PS00608">
    <property type="entry name" value="GLYCOSYL_HYDROL_F2_2"/>
    <property type="match status" value="1"/>
</dbReference>
<evidence type="ECO:0000256" key="6">
    <source>
        <dbReference type="ARBA" id="ARBA00032230"/>
    </source>
</evidence>
<dbReference type="Pfam" id="PF16353">
    <property type="entry name" value="LacZ_4"/>
    <property type="match status" value="1"/>
</dbReference>
<gene>
    <name evidence="10" type="primary">20340611</name>
    <name evidence="9" type="ORF">GGTG_00153</name>
</gene>
<dbReference type="OrthoDB" id="408320at2759"/>
<dbReference type="SUPFAM" id="SSF51445">
    <property type="entry name" value="(Trans)glycosidases"/>
    <property type="match status" value="1"/>
</dbReference>
<dbReference type="Gene3D" id="2.60.120.260">
    <property type="entry name" value="Galactose-binding domain-like"/>
    <property type="match status" value="1"/>
</dbReference>
<dbReference type="eggNOG" id="KOG2024">
    <property type="taxonomic scope" value="Eukaryota"/>
</dbReference>
<evidence type="ECO:0000256" key="1">
    <source>
        <dbReference type="ARBA" id="ARBA00001412"/>
    </source>
</evidence>
<dbReference type="SUPFAM" id="SSF49303">
    <property type="entry name" value="beta-Galactosidase/glucuronidase domain"/>
    <property type="match status" value="2"/>
</dbReference>
<dbReference type="Gene3D" id="2.70.98.10">
    <property type="match status" value="1"/>
</dbReference>
<accession>J3NFV9</accession>
<dbReference type="InterPro" id="IPR017853">
    <property type="entry name" value="GH"/>
</dbReference>
<dbReference type="Pfam" id="PF02929">
    <property type="entry name" value="Bgal_small_N"/>
    <property type="match status" value="1"/>
</dbReference>
<dbReference type="SUPFAM" id="SSF74650">
    <property type="entry name" value="Galactose mutarotase-like"/>
    <property type="match status" value="1"/>
</dbReference>
<reference evidence="11" key="1">
    <citation type="submission" date="2010-07" db="EMBL/GenBank/DDBJ databases">
        <title>The genome sequence of Gaeumannomyces graminis var. tritici strain R3-111a-1.</title>
        <authorList>
            <consortium name="The Broad Institute Genome Sequencing Platform"/>
            <person name="Ma L.-J."/>
            <person name="Dead R."/>
            <person name="Young S."/>
            <person name="Zeng Q."/>
            <person name="Koehrsen M."/>
            <person name="Alvarado L."/>
            <person name="Berlin A."/>
            <person name="Chapman S.B."/>
            <person name="Chen Z."/>
            <person name="Freedman E."/>
            <person name="Gellesch M."/>
            <person name="Goldberg J."/>
            <person name="Griggs A."/>
            <person name="Gujja S."/>
            <person name="Heilman E.R."/>
            <person name="Heiman D."/>
            <person name="Hepburn T."/>
            <person name="Howarth C."/>
            <person name="Jen D."/>
            <person name="Larson L."/>
            <person name="Mehta T."/>
            <person name="Neiman D."/>
            <person name="Pearson M."/>
            <person name="Roberts A."/>
            <person name="Saif S."/>
            <person name="Shea T."/>
            <person name="Shenoy N."/>
            <person name="Sisk P."/>
            <person name="Stolte C."/>
            <person name="Sykes S."/>
            <person name="Walk T."/>
            <person name="White J."/>
            <person name="Yandava C."/>
            <person name="Haas B."/>
            <person name="Nusbaum C."/>
            <person name="Birren B."/>
        </authorList>
    </citation>
    <scope>NUCLEOTIDE SEQUENCE [LARGE SCALE GENOMIC DNA]</scope>
    <source>
        <strain evidence="11">R3-111a-1</strain>
    </source>
</reference>
<evidence type="ECO:0000313" key="10">
    <source>
        <dbReference type="EnsemblFungi" id="EJT80149"/>
    </source>
</evidence>
<dbReference type="InterPro" id="IPR011013">
    <property type="entry name" value="Gal_mutarotase_sf_dom"/>
</dbReference>
<dbReference type="InterPro" id="IPR014718">
    <property type="entry name" value="GH-type_carb-bd"/>
</dbReference>
<proteinExistence type="inferred from homology"/>
<dbReference type="GO" id="GO:0009341">
    <property type="term" value="C:beta-galactosidase complex"/>
    <property type="evidence" value="ECO:0007669"/>
    <property type="project" value="InterPro"/>
</dbReference>
<dbReference type="GeneID" id="20340611"/>
<dbReference type="FunFam" id="3.20.20.80:FF:000018">
    <property type="entry name" value="Beta-galactosidase"/>
    <property type="match status" value="1"/>
</dbReference>
<name>J3NFV9_GAET3</name>
<dbReference type="InterPro" id="IPR006103">
    <property type="entry name" value="Glyco_hydro_2_cat"/>
</dbReference>
<dbReference type="PANTHER" id="PTHR46323:SF2">
    <property type="entry name" value="BETA-GALACTOSIDASE"/>
    <property type="match status" value="1"/>
</dbReference>
<feature type="region of interest" description="Disordered" evidence="7">
    <location>
        <begin position="29"/>
        <end position="49"/>
    </location>
</feature>
<dbReference type="Gene3D" id="2.60.40.10">
    <property type="entry name" value="Immunoglobulins"/>
    <property type="match status" value="2"/>
</dbReference>
<dbReference type="InterPro" id="IPR050347">
    <property type="entry name" value="Bact_Beta-galactosidase"/>
</dbReference>
<dbReference type="SMART" id="SM01038">
    <property type="entry name" value="Bgal_small_N"/>
    <property type="match status" value="1"/>
</dbReference>
<dbReference type="InterPro" id="IPR032312">
    <property type="entry name" value="LacZ_4"/>
</dbReference>
<organism evidence="9">
    <name type="scientific">Gaeumannomyces tritici (strain R3-111a-1)</name>
    <name type="common">Wheat and barley take-all root rot fungus</name>
    <name type="synonym">Gaeumannomyces graminis var. tritici</name>
    <dbReference type="NCBI Taxonomy" id="644352"/>
    <lineage>
        <taxon>Eukaryota</taxon>
        <taxon>Fungi</taxon>
        <taxon>Dikarya</taxon>
        <taxon>Ascomycota</taxon>
        <taxon>Pezizomycotina</taxon>
        <taxon>Sordariomycetes</taxon>
        <taxon>Sordariomycetidae</taxon>
        <taxon>Magnaporthales</taxon>
        <taxon>Magnaporthaceae</taxon>
        <taxon>Gaeumannomyces</taxon>
    </lineage>
</organism>
<evidence type="ECO:0000313" key="11">
    <source>
        <dbReference type="Proteomes" id="UP000006039"/>
    </source>
</evidence>
<comment type="catalytic activity">
    <reaction evidence="1">
        <text>Hydrolysis of terminal non-reducing beta-D-galactose residues in beta-D-galactosides.</text>
        <dbReference type="EC" id="3.2.1.23"/>
    </reaction>
</comment>
<evidence type="ECO:0000256" key="2">
    <source>
        <dbReference type="ARBA" id="ARBA00007401"/>
    </source>
</evidence>
<dbReference type="SUPFAM" id="SSF49785">
    <property type="entry name" value="Galactose-binding domain-like"/>
    <property type="match status" value="1"/>
</dbReference>
<dbReference type="InterPro" id="IPR023232">
    <property type="entry name" value="Glyco_hydro_2_AS"/>
</dbReference>
<reference evidence="9" key="3">
    <citation type="submission" date="2010-09" db="EMBL/GenBank/DDBJ databases">
        <title>Annotation of Gaeumannomyces graminis var. tritici R3-111a-1.</title>
        <authorList>
            <consortium name="The Broad Institute Genome Sequencing Platform"/>
            <person name="Ma L.-J."/>
            <person name="Dead R."/>
            <person name="Young S.K."/>
            <person name="Zeng Q."/>
            <person name="Gargeya S."/>
            <person name="Fitzgerald M."/>
            <person name="Haas B."/>
            <person name="Abouelleil A."/>
            <person name="Alvarado L."/>
            <person name="Arachchi H.M."/>
            <person name="Berlin A."/>
            <person name="Brown A."/>
            <person name="Chapman S.B."/>
            <person name="Chen Z."/>
            <person name="Dunbar C."/>
            <person name="Freedman E."/>
            <person name="Gearin G."/>
            <person name="Gellesch M."/>
            <person name="Goldberg J."/>
            <person name="Griggs A."/>
            <person name="Gujja S."/>
            <person name="Heiman D."/>
            <person name="Howarth C."/>
            <person name="Larson L."/>
            <person name="Lui A."/>
            <person name="MacDonald P.J.P."/>
            <person name="Mehta T."/>
            <person name="Montmayeur A."/>
            <person name="Murphy C."/>
            <person name="Neiman D."/>
            <person name="Pearson M."/>
            <person name="Priest M."/>
            <person name="Roberts A."/>
            <person name="Saif S."/>
            <person name="Shea T."/>
            <person name="Shenoy N."/>
            <person name="Sisk P."/>
            <person name="Stolte C."/>
            <person name="Sykes S."/>
            <person name="Yandava C."/>
            <person name="Wortman J."/>
            <person name="Nusbaum C."/>
            <person name="Birren B."/>
        </authorList>
    </citation>
    <scope>NUCLEOTIDE SEQUENCE</scope>
    <source>
        <strain evidence="9">R3-111a-1</strain>
    </source>
</reference>
<reference evidence="10" key="4">
    <citation type="journal article" date="2015" name="G3 (Bethesda)">
        <title>Genome sequences of three phytopathogenic species of the Magnaporthaceae family of fungi.</title>
        <authorList>
            <person name="Okagaki L.H."/>
            <person name="Nunes C.C."/>
            <person name="Sailsbery J."/>
            <person name="Clay B."/>
            <person name="Brown D."/>
            <person name="John T."/>
            <person name="Oh Y."/>
            <person name="Young N."/>
            <person name="Fitzgerald M."/>
            <person name="Haas B.J."/>
            <person name="Zeng Q."/>
            <person name="Young S."/>
            <person name="Adiconis X."/>
            <person name="Fan L."/>
            <person name="Levin J.Z."/>
            <person name="Mitchell T.K."/>
            <person name="Okubara P.A."/>
            <person name="Farman M.L."/>
            <person name="Kohn L.M."/>
            <person name="Birren B."/>
            <person name="Ma L.-J."/>
            <person name="Dean R.A."/>
        </authorList>
    </citation>
    <scope>NUCLEOTIDE SEQUENCE</scope>
    <source>
        <strain evidence="10">R3-111a-1</strain>
    </source>
</reference>
<evidence type="ECO:0000256" key="3">
    <source>
        <dbReference type="ARBA" id="ARBA00012756"/>
    </source>
</evidence>
<dbReference type="VEuPathDB" id="FungiDB:GGTG_00153"/>
<keyword evidence="4" id="KW-0378">Hydrolase</keyword>
<dbReference type="Pfam" id="PF02836">
    <property type="entry name" value="Glyco_hydro_2_C"/>
    <property type="match status" value="1"/>
</dbReference>
<protein>
    <recommendedName>
        <fullName evidence="3">beta-galactosidase</fullName>
        <ecNumber evidence="3">3.2.1.23</ecNumber>
    </recommendedName>
    <alternativeName>
        <fullName evidence="6">Lactase</fullName>
    </alternativeName>
</protein>
<dbReference type="PANTHER" id="PTHR46323">
    <property type="entry name" value="BETA-GALACTOSIDASE"/>
    <property type="match status" value="1"/>
</dbReference>
<dbReference type="InterPro" id="IPR013783">
    <property type="entry name" value="Ig-like_fold"/>
</dbReference>
<dbReference type="InterPro" id="IPR006104">
    <property type="entry name" value="Glyco_hydro_2_N"/>
</dbReference>
<dbReference type="InterPro" id="IPR004199">
    <property type="entry name" value="B-gal_small/dom_5"/>
</dbReference>
<dbReference type="HOGENOM" id="CLU_002346_0_0_1"/>
<evidence type="ECO:0000256" key="7">
    <source>
        <dbReference type="SAM" id="MobiDB-lite"/>
    </source>
</evidence>
<feature type="domain" description="Beta galactosidase small chain/" evidence="8">
    <location>
        <begin position="797"/>
        <end position="1093"/>
    </location>
</feature>
<dbReference type="InterPro" id="IPR006102">
    <property type="entry name" value="Ig-like_GH2"/>
</dbReference>
<dbReference type="RefSeq" id="XP_009216158.1">
    <property type="nucleotide sequence ID" value="XM_009217894.1"/>
</dbReference>
<reference evidence="9" key="2">
    <citation type="submission" date="2010-07" db="EMBL/GenBank/DDBJ databases">
        <authorList>
            <consortium name="The Broad Institute Genome Sequencing Platform"/>
            <consortium name="Broad Institute Genome Sequencing Center for Infectious Disease"/>
            <person name="Ma L.-J."/>
            <person name="Dead R."/>
            <person name="Young S."/>
            <person name="Zeng Q."/>
            <person name="Koehrsen M."/>
            <person name="Alvarado L."/>
            <person name="Berlin A."/>
            <person name="Chapman S.B."/>
            <person name="Chen Z."/>
            <person name="Freedman E."/>
            <person name="Gellesch M."/>
            <person name="Goldberg J."/>
            <person name="Griggs A."/>
            <person name="Gujja S."/>
            <person name="Heilman E.R."/>
            <person name="Heiman D."/>
            <person name="Hepburn T."/>
            <person name="Howarth C."/>
            <person name="Jen D."/>
            <person name="Larson L."/>
            <person name="Mehta T."/>
            <person name="Neiman D."/>
            <person name="Pearson M."/>
            <person name="Roberts A."/>
            <person name="Saif S."/>
            <person name="Shea T."/>
            <person name="Shenoy N."/>
            <person name="Sisk P."/>
            <person name="Stolte C."/>
            <person name="Sykes S."/>
            <person name="Walk T."/>
            <person name="White J."/>
            <person name="Yandava C."/>
            <person name="Haas B."/>
            <person name="Nusbaum C."/>
            <person name="Birren B."/>
        </authorList>
    </citation>
    <scope>NUCLEOTIDE SEQUENCE</scope>
    <source>
        <strain evidence="9">R3-111a-1</strain>
    </source>
</reference>
<sequence>MSSPRSTSSLDSQSWVELRLNVLGHIDATDSDVVPDSAPDPESDAGTYAGSLPAALEAPASAQSDAVIVFPPKTPDWNNLKVIHRNTLEPRSYFFLYGSEKDALSRDTSRSKSQLLSGKKWKFSLSKSPYQGDMDFYRESFDSSRWAEVHVPGMWNLQGFGKGPQYTNLDFPFPADPPHVPLDDNECGRYITHFEVAGDLKGHQMRLRFEGAETGFTVYVNGHDVGYSQGSRNPSEFDVTKYLKFGKTNMLAVEVYQRTNGIYLEDQDHWWLAGIMRDVYLHAWPQPAHIEDYYARPMLDGLYQDGVLQVDVDLSAKAKVHLKLLDADGKEVVKASQTAKSKAVFEMDIDRPHKWSAERPYLYTLVLSVDDHYVAQRIGFRRTELVDGIYCINGHPIKFRGVNRHEHHPDSGRAVPYDWMVKDLLLMKTHNVNAIRTSHYINDPRMYDVADELGLWILNEADLECHGLGVIGGDAGSYASDNPAWEDSYVDRARQMVQRDKNHASVIMWSLGNESFFGRNHVAMYKYIKSVDKSRLVHYEPDGSASTVDIVSHMYTWQSDVIKMGEEENWTKPVVLCEYVHAMGNGPGGVTEYVEAFYKYPRLMGGFVWEWANHGLRTKNADGEEYMGYGGDFGDDPHDKNFVLDGLLFSNHTPTPGFTNYKKIIEPVQSLSLDGTRVTIINRYDTVDLDHLKCIWSFVGDGVHVKGGEIKIPQGVKPHTKAVLKLDKLPAPPAGEAYLHLDFMLREDTNWAKAGHVVAFGEFRLTPPLSLAHVHRLSIPTEHCPTVQAVSGGSKLVITSAWGTVWEFDQSIGALTSWMRRSEPGHNIISEPTSFALYRALTDNDRGCWQGQDWRARRMHQLKTHMLESRYVRRAITASGGDGGVEVVVKHRVAPPVKNWCLLTTTSFRFAGDSVSIRVQAHLDGNERPQTFARFGLRLGLVGCESARWFGRGPGESYSDKKLSQAWGNYEEAVDDLFVDYEYPQDGGSRSDVRWVEFLGSGDGDKNKKNKTRLLRARFGDLDGAGFQALHYGTEDMDVGEHPYELYKRKREDTVVHLDWAHHGIGSGSCGPAALPQYELRADKQFDFHLLLD</sequence>
<dbReference type="Pfam" id="PF02837">
    <property type="entry name" value="Glyco_hydro_2_N"/>
    <property type="match status" value="1"/>
</dbReference>
<dbReference type="Proteomes" id="UP000006039">
    <property type="component" value="Unassembled WGS sequence"/>
</dbReference>
<dbReference type="PRINTS" id="PR00132">
    <property type="entry name" value="GLHYDRLASE2"/>
</dbReference>
<keyword evidence="5" id="KW-0326">Glycosidase</keyword>
<dbReference type="STRING" id="644352.J3NFV9"/>
<dbReference type="Gene3D" id="3.20.20.80">
    <property type="entry name" value="Glycosidases"/>
    <property type="match status" value="1"/>
</dbReference>
<dbReference type="Pfam" id="PF00703">
    <property type="entry name" value="Glyco_hydro_2"/>
    <property type="match status" value="1"/>
</dbReference>
<dbReference type="EC" id="3.2.1.23" evidence="3"/>